<dbReference type="OrthoDB" id="4215965at2"/>
<dbReference type="SMART" id="SM00710">
    <property type="entry name" value="PbH1"/>
    <property type="match status" value="3"/>
</dbReference>
<gene>
    <name evidence="1" type="ORF">SAMN05444920_104422</name>
</gene>
<dbReference type="InterPro" id="IPR006626">
    <property type="entry name" value="PbH1"/>
</dbReference>
<dbReference type="Proteomes" id="UP000236732">
    <property type="component" value="Unassembled WGS sequence"/>
</dbReference>
<sequence>MEFGRRDAFRLGIAGGAALLGAGVTQAVPAYAARRAVGPVNPYPAGEDGTIVALRRALDDAANGIAGPAGRDDQGRIIVRAVAGHRHVLRANLIVPGNTHLDATNARFVADFVSSGTHKTMVLNHVPSATTGGYDAPCTIKITGGSWDPIWQSVQDGTTAPAMNVITMQHTSDVELTGLTIYNVKWWHAIELNAVRDATVRGCNLYGWIVPPGFEEKLWHGEAIQLDLAGSTNTWAGAKDNTPCTDIRIVENTCDKSGSQGSWGTLAGSHTAVPDVRHSQVWIENNVVTNAIWDAITPFNTEAVYIRGNQITNCHGGVYVRAANSEVNPLTTVEITGNSVGPLRPNDQGKVRWGVGLAAYTRAAPIGDILVSDNTAPSFVYNNRQWMSFRRPPQTS</sequence>
<name>A0A1H6CUY8_9ACTN</name>
<dbReference type="InterPro" id="IPR011050">
    <property type="entry name" value="Pectin_lyase_fold/virulence"/>
</dbReference>
<dbReference type="AlphaFoldDB" id="A0A1H6CUY8"/>
<evidence type="ECO:0000313" key="1">
    <source>
        <dbReference type="EMBL" id="SEG76840.1"/>
    </source>
</evidence>
<organism evidence="1 2">
    <name type="scientific">Nonomuraea solani</name>
    <dbReference type="NCBI Taxonomy" id="1144553"/>
    <lineage>
        <taxon>Bacteria</taxon>
        <taxon>Bacillati</taxon>
        <taxon>Actinomycetota</taxon>
        <taxon>Actinomycetes</taxon>
        <taxon>Streptosporangiales</taxon>
        <taxon>Streptosporangiaceae</taxon>
        <taxon>Nonomuraea</taxon>
    </lineage>
</organism>
<dbReference type="InterPro" id="IPR012334">
    <property type="entry name" value="Pectin_lyas_fold"/>
</dbReference>
<proteinExistence type="predicted"/>
<dbReference type="InterPro" id="IPR006311">
    <property type="entry name" value="TAT_signal"/>
</dbReference>
<dbReference type="EMBL" id="FNVT01000004">
    <property type="protein sequence ID" value="SEG76840.1"/>
    <property type="molecule type" value="Genomic_DNA"/>
</dbReference>
<dbReference type="Gene3D" id="2.160.20.10">
    <property type="entry name" value="Single-stranded right-handed beta-helix, Pectin lyase-like"/>
    <property type="match status" value="1"/>
</dbReference>
<keyword evidence="2" id="KW-1185">Reference proteome</keyword>
<protein>
    <submittedName>
        <fullName evidence="1">Right handed beta helix region</fullName>
    </submittedName>
</protein>
<dbReference type="PROSITE" id="PS51318">
    <property type="entry name" value="TAT"/>
    <property type="match status" value="1"/>
</dbReference>
<accession>A0A1H6CUY8</accession>
<reference evidence="1 2" key="1">
    <citation type="submission" date="2016-10" db="EMBL/GenBank/DDBJ databases">
        <authorList>
            <person name="de Groot N.N."/>
        </authorList>
    </citation>
    <scope>NUCLEOTIDE SEQUENCE [LARGE SCALE GENOMIC DNA]</scope>
    <source>
        <strain evidence="1 2">CGMCC 4.7037</strain>
    </source>
</reference>
<dbReference type="RefSeq" id="WP_103956943.1">
    <property type="nucleotide sequence ID" value="NZ_FNVT01000004.1"/>
</dbReference>
<evidence type="ECO:0000313" key="2">
    <source>
        <dbReference type="Proteomes" id="UP000236732"/>
    </source>
</evidence>
<dbReference type="SUPFAM" id="SSF51126">
    <property type="entry name" value="Pectin lyase-like"/>
    <property type="match status" value="1"/>
</dbReference>